<sequence>MDCVYNSVGPLSPFLWPAPHANLVPPGYSPGTVADTMLHISDLTLSLDVLAKALDHSYHPVLYAMETHQLHTRVLYKRQFDLMQYGMVLDEVERLVIVRMPALCGDSGKKVSQEYAALCEDDLNSAPCARHPILPEHCLIVYQLPAKGDGNDAVPTPLFRLVFRNESFNESMKRELADKFPLYRLRSVYVSHKMYYPLRHQVQLYNEASAESVDLPDFDLEESLGLKPLRQLLTAWMMVLEGIAPSWLVDKGVGPDVVTLFLAHHRPEGKYDVKEVLQAYDQLPVENRVRCSYYLTAKRMEQRIKVMPRFPNMINTWRKGSYDVEYFSEVASGTEPTKCLAPCFRMLLCNRKPGRNYVEDDEVAAFIPTDAECEPLQVYNTLAAERLRLWVLKGLLTAELHGIHNLMIEFDVAMVVSECVGLLWGGDEEQRRREVIFHVCKIIVETVEDYVQHSGVIWCATIVTSDEESIRSAELCKDILEVTQIAKARVEIEEGLRVASSGKEDTEEAPSASSETGVSTPGDEKEAHEQVDEVAADPVDNLLYIPGTFQTITNCQIGVVPCRQPFITASKISEDVRDRAMRCGVRLSDAELYPIFLALSGGEETVPISKVVGLILEKQEEATNTGGRRARGSCSMLWPHDHPICALDFCGVPWDVVSVTNFVKGFQRRPYRAWGTKDYRASLMMSGRCEESDTLNYVEFSIMMLALARQ</sequence>
<dbReference type="GeneID" id="92376821"/>
<evidence type="ECO:0000256" key="1">
    <source>
        <dbReference type="SAM" id="MobiDB-lite"/>
    </source>
</evidence>
<proteinExistence type="predicted"/>
<reference evidence="2" key="1">
    <citation type="submission" date="2016-09" db="EMBL/GenBank/DDBJ databases">
        <authorList>
            <person name="Hebert L."/>
            <person name="Moumen B."/>
        </authorList>
    </citation>
    <scope>NUCLEOTIDE SEQUENCE [LARGE SCALE GENOMIC DNA]</scope>
    <source>
        <strain evidence="2">OVI</strain>
    </source>
</reference>
<dbReference type="EMBL" id="CZPT02001617">
    <property type="protein sequence ID" value="SCU71300.1"/>
    <property type="molecule type" value="Genomic_DNA"/>
</dbReference>
<feature type="region of interest" description="Disordered" evidence="1">
    <location>
        <begin position="498"/>
        <end position="530"/>
    </location>
</feature>
<dbReference type="VEuPathDB" id="TriTrypDB:TEOVI_000288100"/>
<keyword evidence="3" id="KW-1185">Reference proteome</keyword>
<dbReference type="Proteomes" id="UP000195570">
    <property type="component" value="Unassembled WGS sequence"/>
</dbReference>
<evidence type="ECO:0000313" key="2">
    <source>
        <dbReference type="EMBL" id="SCU71300.1"/>
    </source>
</evidence>
<evidence type="ECO:0000313" key="3">
    <source>
        <dbReference type="Proteomes" id="UP000195570"/>
    </source>
</evidence>
<gene>
    <name evidence="2" type="ORF">TEOVI_000288100</name>
</gene>
<dbReference type="RefSeq" id="XP_067081980.1">
    <property type="nucleotide sequence ID" value="XM_067225879.1"/>
</dbReference>
<dbReference type="AlphaFoldDB" id="A0A1G4IFW5"/>
<protein>
    <submittedName>
        <fullName evidence="2">Paraflagellar rod component, putative</fullName>
    </submittedName>
</protein>
<comment type="caution">
    <text evidence="2">The sequence shown here is derived from an EMBL/GenBank/DDBJ whole genome shotgun (WGS) entry which is preliminary data.</text>
</comment>
<name>A0A1G4IFW5_TRYEQ</name>
<accession>A0A1G4IFW5</accession>
<organism evidence="2 3">
    <name type="scientific">Trypanosoma equiperdum</name>
    <dbReference type="NCBI Taxonomy" id="5694"/>
    <lineage>
        <taxon>Eukaryota</taxon>
        <taxon>Discoba</taxon>
        <taxon>Euglenozoa</taxon>
        <taxon>Kinetoplastea</taxon>
        <taxon>Metakinetoplastina</taxon>
        <taxon>Trypanosomatida</taxon>
        <taxon>Trypanosomatidae</taxon>
        <taxon>Trypanosoma</taxon>
    </lineage>
</organism>